<gene>
    <name evidence="1" type="ORF">LEP1GSC058_2745</name>
</gene>
<accession>S3W2R3</accession>
<sequence>MDNDDRGNSTKKKVEPIDSEKHSPYLMSSDFDLIQIEDPILSLKGVSFIPIYICPDCGERTSILWQKNRGRLRDWAAYHEEVHTIICSNTKCLRKYEPNYEIRMPDGIPILTKSELLNEMLSWFKRADRENENSDLKLNEDEILTWDLFYKKVPDWQEHIPLELFTNILRYTPPNDLEGVLLGRPAMPLFGGYFFQKARETPEKYLRKSEGC</sequence>
<keyword evidence="2" id="KW-1185">Reference proteome</keyword>
<dbReference type="AlphaFoldDB" id="S3W2R3"/>
<reference evidence="1" key="1">
    <citation type="submission" date="2013-04" db="EMBL/GenBank/DDBJ databases">
        <authorList>
            <person name="Harkins D.M."/>
            <person name="Durkin A.S."/>
            <person name="Selengut J.D."/>
            <person name="Sanka R."/>
            <person name="DePew J."/>
            <person name="Purushe J."/>
            <person name="Ahmed A."/>
            <person name="van der Linden H."/>
            <person name="Goris M.G.A."/>
            <person name="Hartskeerl R.A."/>
            <person name="Vinetz J.M."/>
            <person name="Sutton G.G."/>
            <person name="Nelson W.C."/>
            <person name="Fouts D.E."/>
        </authorList>
    </citation>
    <scope>NUCLEOTIDE SEQUENCE [LARGE SCALE GENOMIC DNA]</scope>
    <source>
        <strain evidence="1">BUT 6</strain>
    </source>
</reference>
<dbReference type="OrthoDB" id="326829at2"/>
<organism evidence="1 2">
    <name type="scientific">Leptospira fainei serovar Hurstbridge str. BUT 6</name>
    <dbReference type="NCBI Taxonomy" id="1193011"/>
    <lineage>
        <taxon>Bacteria</taxon>
        <taxon>Pseudomonadati</taxon>
        <taxon>Spirochaetota</taxon>
        <taxon>Spirochaetia</taxon>
        <taxon>Leptospirales</taxon>
        <taxon>Leptospiraceae</taxon>
        <taxon>Leptospira</taxon>
    </lineage>
</organism>
<dbReference type="STRING" id="1193011.LEP1GSC058_2745"/>
<dbReference type="RefSeq" id="WP_016550997.1">
    <property type="nucleotide sequence ID" value="NZ_AKWZ02000010.1"/>
</dbReference>
<proteinExistence type="predicted"/>
<protein>
    <submittedName>
        <fullName evidence="1">Uncharacterized protein</fullName>
    </submittedName>
</protein>
<evidence type="ECO:0000313" key="1">
    <source>
        <dbReference type="EMBL" id="EPG74547.1"/>
    </source>
</evidence>
<comment type="caution">
    <text evidence="1">The sequence shown here is derived from an EMBL/GenBank/DDBJ whole genome shotgun (WGS) entry which is preliminary data.</text>
</comment>
<name>S3W2R3_9LEPT</name>
<evidence type="ECO:0000313" key="2">
    <source>
        <dbReference type="Proteomes" id="UP000014540"/>
    </source>
</evidence>
<dbReference type="Proteomes" id="UP000014540">
    <property type="component" value="Unassembled WGS sequence"/>
</dbReference>
<dbReference type="EMBL" id="AKWZ02000010">
    <property type="protein sequence ID" value="EPG74547.1"/>
    <property type="molecule type" value="Genomic_DNA"/>
</dbReference>